<organism evidence="1 2">
    <name type="scientific">Bradyrhizobium septentrionale</name>
    <dbReference type="NCBI Taxonomy" id="1404411"/>
    <lineage>
        <taxon>Bacteria</taxon>
        <taxon>Pseudomonadati</taxon>
        <taxon>Pseudomonadota</taxon>
        <taxon>Alphaproteobacteria</taxon>
        <taxon>Hyphomicrobiales</taxon>
        <taxon>Nitrobacteraceae</taxon>
        <taxon>Bradyrhizobium</taxon>
    </lineage>
</organism>
<dbReference type="InterPro" id="IPR029069">
    <property type="entry name" value="HotDog_dom_sf"/>
</dbReference>
<proteinExistence type="predicted"/>
<keyword evidence="1" id="KW-0378">Hydrolase</keyword>
<dbReference type="Gene3D" id="3.10.129.10">
    <property type="entry name" value="Hotdog Thioesterase"/>
    <property type="match status" value="1"/>
</dbReference>
<evidence type="ECO:0000313" key="2">
    <source>
        <dbReference type="Proteomes" id="UP001432046"/>
    </source>
</evidence>
<dbReference type="GO" id="GO:0016787">
    <property type="term" value="F:hydrolase activity"/>
    <property type="evidence" value="ECO:0007669"/>
    <property type="project" value="UniProtKB-KW"/>
</dbReference>
<keyword evidence="2" id="KW-1185">Reference proteome</keyword>
<dbReference type="Proteomes" id="UP001432046">
    <property type="component" value="Chromosome"/>
</dbReference>
<dbReference type="EMBL" id="CP147711">
    <property type="protein sequence ID" value="WXC78953.1"/>
    <property type="molecule type" value="Genomic_DNA"/>
</dbReference>
<protein>
    <submittedName>
        <fullName evidence="1">Thioesterase family protein</fullName>
        <ecNumber evidence="1">3.1.2.-</ecNumber>
    </submittedName>
</protein>
<sequence length="248" mass="27470">MQVRVYFKISTPCQIVYHTNFLRFIERGRTNYLRPLGTNQQARLEETRNDAPGFAFVVRSTTIDSLKPAFLDGLLDIVTVPQEVRGTSVGLPQECRRGDDLLVSARVRVAFISGGKAQRIPRSEACYGRAQINLPFVHALTLQRPDEINALAFCCDIVKSEFAGATRCSRFTIQLGDCSRRGALIRDDHCHCGLIHRCQALGRKFLHLPQSWLPTPRPTQALADASAPSQKASITTGLQAQLTASFAS</sequence>
<name>A0ABZ2NVU0_9BRAD</name>
<reference evidence="1" key="2">
    <citation type="submission" date="2024-03" db="EMBL/GenBank/DDBJ databases">
        <authorList>
            <person name="Bromfield E.S.P."/>
            <person name="Cloutier S."/>
        </authorList>
    </citation>
    <scope>NUCLEOTIDE SEQUENCE</scope>
    <source>
        <strain evidence="1">5S5</strain>
    </source>
</reference>
<dbReference type="RefSeq" id="WP_338696224.1">
    <property type="nucleotide sequence ID" value="NZ_CP147708.1"/>
</dbReference>
<dbReference type="SUPFAM" id="SSF54637">
    <property type="entry name" value="Thioesterase/thiol ester dehydrase-isomerase"/>
    <property type="match status" value="1"/>
</dbReference>
<reference evidence="1" key="1">
    <citation type="journal article" date="2021" name="Int. J. Syst. Evol. Microbiol.">
        <title>Bradyrhizobium septentrionale sp. nov. (sv. septentrionale) and Bradyrhizobium quebecense sp. nov. (sv. septentrionale) associated with legumes native to Canada possess rearranged symbiosis genes and numerous insertion sequences.</title>
        <authorList>
            <person name="Bromfield E.S.P."/>
            <person name="Cloutier S."/>
        </authorList>
    </citation>
    <scope>NUCLEOTIDE SEQUENCE</scope>
    <source>
        <strain evidence="1">5S5</strain>
    </source>
</reference>
<dbReference type="CDD" id="cd00586">
    <property type="entry name" value="4HBT"/>
    <property type="match status" value="1"/>
</dbReference>
<evidence type="ECO:0000313" key="1">
    <source>
        <dbReference type="EMBL" id="WXC78953.1"/>
    </source>
</evidence>
<accession>A0ABZ2NVU0</accession>
<dbReference type="EC" id="3.1.2.-" evidence="1"/>
<gene>
    <name evidence="1" type="ORF">WDK88_37555</name>
</gene>